<evidence type="ECO:0000313" key="1">
    <source>
        <dbReference type="EMBL" id="OAD19277.1"/>
    </source>
</evidence>
<dbReference type="EMBL" id="LUTY01002867">
    <property type="protein sequence ID" value="OAD19277.1"/>
    <property type="molecule type" value="Genomic_DNA"/>
</dbReference>
<dbReference type="Gene3D" id="2.40.40.20">
    <property type="match status" value="1"/>
</dbReference>
<name>A0A176RU61_9GAMM</name>
<dbReference type="AlphaFoldDB" id="A0A176RU61"/>
<comment type="caution">
    <text evidence="1">The sequence shown here is derived from an EMBL/GenBank/DDBJ whole genome shotgun (WGS) entry which is preliminary data.</text>
</comment>
<sequence>MHRIFVWAKKYVHPSFKGWEKRPEHYEVARLLVRARYYPGTPRGVTRMWHNMTGATFSSVRGQKENPDGLARAADSQYQALYRGGSHQSCTRSWLKPTWMTETMSFKGLMGQKITKGFVPDVHCPTGAPRESFVKITKVESGGLGGKGLWIPAQKGLRPTYESETLKKFIAGQFIVRA</sequence>
<gene>
    <name evidence="1" type="ORF">THIOM_005097</name>
</gene>
<protein>
    <submittedName>
        <fullName evidence="1">Molybdopterin oxidoreductase</fullName>
    </submittedName>
</protein>
<organism evidence="1 2">
    <name type="scientific">Candidatus Thiomargarita nelsonii</name>
    <dbReference type="NCBI Taxonomy" id="1003181"/>
    <lineage>
        <taxon>Bacteria</taxon>
        <taxon>Pseudomonadati</taxon>
        <taxon>Pseudomonadota</taxon>
        <taxon>Gammaproteobacteria</taxon>
        <taxon>Thiotrichales</taxon>
        <taxon>Thiotrichaceae</taxon>
        <taxon>Thiomargarita</taxon>
    </lineage>
</organism>
<dbReference type="Proteomes" id="UP000076962">
    <property type="component" value="Unassembled WGS sequence"/>
</dbReference>
<proteinExistence type="predicted"/>
<evidence type="ECO:0000313" key="2">
    <source>
        <dbReference type="Proteomes" id="UP000076962"/>
    </source>
</evidence>
<reference evidence="1 2" key="1">
    <citation type="submission" date="2016-05" db="EMBL/GenBank/DDBJ databases">
        <title>Single-cell genome of chain-forming Candidatus Thiomargarita nelsonii and comparison to other large sulfur-oxidizing bacteria.</title>
        <authorList>
            <person name="Winkel M."/>
            <person name="Salman V."/>
            <person name="Woyke T."/>
            <person name="Schulz-Vogt H."/>
            <person name="Richter M."/>
            <person name="Flood B."/>
            <person name="Bailey J."/>
            <person name="Amann R."/>
            <person name="Mussmann M."/>
        </authorList>
    </citation>
    <scope>NUCLEOTIDE SEQUENCE [LARGE SCALE GENOMIC DNA]</scope>
    <source>
        <strain evidence="1 2">THI036</strain>
    </source>
</reference>
<keyword evidence="2" id="KW-1185">Reference proteome</keyword>
<accession>A0A176RU61</accession>